<evidence type="ECO:0000259" key="6">
    <source>
        <dbReference type="Pfam" id="PF07980"/>
    </source>
</evidence>
<dbReference type="PROSITE" id="PS51257">
    <property type="entry name" value="PROKAR_LIPOPROTEIN"/>
    <property type="match status" value="1"/>
</dbReference>
<sequence length="569" mass="64186">MKNILKVAVVSFTYLLFSCEDYLERNPLDDITEVEFYKTAQDLETAVNGFYNDLPLQRWQGAGNGFAGIPDNNSDLLIGEFATNRFLGLYTTPTDATNAIWSWDEVREVNYYLSQVDRAEGDEAELNQYIGEGYFFRAYYYFDLLKDYGDLPIIDTYITDTDEEYLYKARDPRNEVVDFILSDLDTAIGLLGSFPNVAEQRISKEAALFLKARIALYEGTWEKYHSGTVFGVEGSDGSSYLQIAADAAKEVMDSGIFALHDDYGSLFNQTDLSGNTEMLLWREYDYIGLNIGNDLQIGWPNKSSYTRFAVRSYLCTDGDPISVSPLYVGDQDLSTLENNRDPRLAATIMVPGDVVRIDSDGTETLFAAPVITGQNAASTGYESQKYRNPNVEPSSNEFSRNTAKIIMRYAELLLIYAEAKGELGTITQSDLDISVNLLRDRVGMPHMVLSGITTDPEWPNYGYALSDVLYEIRRERSVELMAEGFRLDDLLRWRAHELINSGLPKGAYFYDGIIETMADESEVYLDAEDYLDPFQSDGAYNFDPDKAYLNAIPSNEIILNPNLTQNPGW</sequence>
<dbReference type="InterPro" id="IPR012944">
    <property type="entry name" value="SusD_RagB_dom"/>
</dbReference>
<gene>
    <name evidence="8" type="ORF">SAMN04488513_1011037</name>
</gene>
<keyword evidence="5" id="KW-0998">Cell outer membrane</keyword>
<keyword evidence="9" id="KW-1185">Reference proteome</keyword>
<dbReference type="GO" id="GO:0009279">
    <property type="term" value="C:cell outer membrane"/>
    <property type="evidence" value="ECO:0007669"/>
    <property type="project" value="UniProtKB-SubCell"/>
</dbReference>
<evidence type="ECO:0000259" key="7">
    <source>
        <dbReference type="Pfam" id="PF14322"/>
    </source>
</evidence>
<keyword evidence="4" id="KW-0472">Membrane</keyword>
<reference evidence="9" key="1">
    <citation type="submission" date="2016-11" db="EMBL/GenBank/DDBJ databases">
        <authorList>
            <person name="Varghese N."/>
            <person name="Submissions S."/>
        </authorList>
    </citation>
    <scope>NUCLEOTIDE SEQUENCE [LARGE SCALE GENOMIC DNA]</scope>
    <source>
        <strain evidence="9">DSM 19858</strain>
    </source>
</reference>
<dbReference type="OrthoDB" id="5694214at2"/>
<evidence type="ECO:0000256" key="5">
    <source>
        <dbReference type="ARBA" id="ARBA00023237"/>
    </source>
</evidence>
<protein>
    <submittedName>
        <fullName evidence="8">Starch-binding associating with outer membrane</fullName>
    </submittedName>
</protein>
<dbReference type="Gene3D" id="1.25.40.390">
    <property type="match status" value="1"/>
</dbReference>
<dbReference type="SUPFAM" id="SSF48452">
    <property type="entry name" value="TPR-like"/>
    <property type="match status" value="1"/>
</dbReference>
<evidence type="ECO:0000256" key="2">
    <source>
        <dbReference type="ARBA" id="ARBA00006275"/>
    </source>
</evidence>
<evidence type="ECO:0000256" key="3">
    <source>
        <dbReference type="ARBA" id="ARBA00022729"/>
    </source>
</evidence>
<evidence type="ECO:0000256" key="1">
    <source>
        <dbReference type="ARBA" id="ARBA00004442"/>
    </source>
</evidence>
<dbReference type="Proteomes" id="UP000184543">
    <property type="component" value="Unassembled WGS sequence"/>
</dbReference>
<comment type="subcellular location">
    <subcellularLocation>
        <location evidence="1">Cell outer membrane</location>
    </subcellularLocation>
</comment>
<feature type="domain" description="SusD-like N-terminal" evidence="7">
    <location>
        <begin position="101"/>
        <end position="216"/>
    </location>
</feature>
<evidence type="ECO:0000313" key="8">
    <source>
        <dbReference type="EMBL" id="SHI70261.1"/>
    </source>
</evidence>
<proteinExistence type="inferred from homology"/>
<organism evidence="8 9">
    <name type="scientific">Pseudozobellia thermophila</name>
    <dbReference type="NCBI Taxonomy" id="192903"/>
    <lineage>
        <taxon>Bacteria</taxon>
        <taxon>Pseudomonadati</taxon>
        <taxon>Bacteroidota</taxon>
        <taxon>Flavobacteriia</taxon>
        <taxon>Flavobacteriales</taxon>
        <taxon>Flavobacteriaceae</taxon>
        <taxon>Pseudozobellia</taxon>
    </lineage>
</organism>
<dbReference type="Pfam" id="PF14322">
    <property type="entry name" value="SusD-like_3"/>
    <property type="match status" value="1"/>
</dbReference>
<dbReference type="InterPro" id="IPR011990">
    <property type="entry name" value="TPR-like_helical_dom_sf"/>
</dbReference>
<name>A0A1M6DAX6_9FLAO</name>
<feature type="domain" description="RagB/SusD" evidence="6">
    <location>
        <begin position="301"/>
        <end position="569"/>
    </location>
</feature>
<evidence type="ECO:0000313" key="9">
    <source>
        <dbReference type="Proteomes" id="UP000184543"/>
    </source>
</evidence>
<dbReference type="Pfam" id="PF07980">
    <property type="entry name" value="SusD_RagB"/>
    <property type="match status" value="1"/>
</dbReference>
<accession>A0A1M6DAX6</accession>
<dbReference type="STRING" id="192903.SAMN04488513_1011037"/>
<evidence type="ECO:0000256" key="4">
    <source>
        <dbReference type="ARBA" id="ARBA00023136"/>
    </source>
</evidence>
<dbReference type="InterPro" id="IPR033985">
    <property type="entry name" value="SusD-like_N"/>
</dbReference>
<dbReference type="RefSeq" id="WP_072989503.1">
    <property type="nucleotide sequence ID" value="NZ_FQYU01000001.1"/>
</dbReference>
<comment type="similarity">
    <text evidence="2">Belongs to the SusD family.</text>
</comment>
<dbReference type="AlphaFoldDB" id="A0A1M6DAX6"/>
<dbReference type="EMBL" id="FQYU01000001">
    <property type="protein sequence ID" value="SHI70261.1"/>
    <property type="molecule type" value="Genomic_DNA"/>
</dbReference>
<keyword evidence="3" id="KW-0732">Signal</keyword>